<dbReference type="AlphaFoldDB" id="A0A859CZ53"/>
<accession>A0A859CZ53</accession>
<gene>
    <name evidence="1" type="ORF">MP3633_3238</name>
</gene>
<sequence>MFYLYKSYIGSQPILRNIIVDDDLLKGEYGFLFKEIISDFSLKQVNDVFNEYQTSVFASGYEFLKKNHEIIFNLTEKKIFVFGDLPDNMPILRNGVQLFSDDEIPLSFNEWREKIINNSRVIVVKKTIIVDLITSFFEKLLLPKKIKKKILSKIPMTIKKLEHEIAKDIPILDFNKIRVIGANNISMKLLYKCLLSGVEIEGYTLSKEQLEMELADAYSQFKNKILRYV</sequence>
<evidence type="ECO:0000313" key="2">
    <source>
        <dbReference type="Proteomes" id="UP000509371"/>
    </source>
</evidence>
<proteinExistence type="predicted"/>
<dbReference type="KEGG" id="mpri:MP3633_3238"/>
<protein>
    <submittedName>
        <fullName evidence="1">Uncharacterized protein</fullName>
    </submittedName>
</protein>
<dbReference type="Proteomes" id="UP000509371">
    <property type="component" value="Chromosome"/>
</dbReference>
<dbReference type="RefSeq" id="WP_176336285.1">
    <property type="nucleotide sequence ID" value="NZ_BAAAEF010000032.1"/>
</dbReference>
<name>A0A859CZ53_9GAMM</name>
<reference evidence="1 2" key="1">
    <citation type="submission" date="2020-06" db="EMBL/GenBank/DDBJ databases">
        <authorList>
            <person name="Voronona O.L."/>
            <person name="Aksenova E.I."/>
            <person name="Kunda M.S."/>
            <person name="Semenov A.N."/>
            <person name="Ryzhova N."/>
        </authorList>
    </citation>
    <scope>NUCLEOTIDE SEQUENCE [LARGE SCALE GENOMIC DNA]</scope>
    <source>
        <strain evidence="1 2">MPKMM3633</strain>
    </source>
</reference>
<organism evidence="1 2">
    <name type="scientific">Marinomonas primoryensis</name>
    <dbReference type="NCBI Taxonomy" id="178399"/>
    <lineage>
        <taxon>Bacteria</taxon>
        <taxon>Pseudomonadati</taxon>
        <taxon>Pseudomonadota</taxon>
        <taxon>Gammaproteobacteria</taxon>
        <taxon>Oceanospirillales</taxon>
        <taxon>Oceanospirillaceae</taxon>
        <taxon>Marinomonas</taxon>
    </lineage>
</organism>
<evidence type="ECO:0000313" key="1">
    <source>
        <dbReference type="EMBL" id="QKK81965.1"/>
    </source>
</evidence>
<dbReference type="EMBL" id="CP054301">
    <property type="protein sequence ID" value="QKK81965.1"/>
    <property type="molecule type" value="Genomic_DNA"/>
</dbReference>